<dbReference type="AlphaFoldDB" id="A0A9P5ZPK2"/>
<dbReference type="GO" id="GO:0003924">
    <property type="term" value="F:GTPase activity"/>
    <property type="evidence" value="ECO:0007669"/>
    <property type="project" value="InterPro"/>
</dbReference>
<dbReference type="InterPro" id="IPR001019">
    <property type="entry name" value="Gprotein_alpha_su"/>
</dbReference>
<evidence type="ECO:0000256" key="2">
    <source>
        <dbReference type="ARBA" id="ARBA00022741"/>
    </source>
</evidence>
<evidence type="ECO:0000256" key="1">
    <source>
        <dbReference type="ARBA" id="ARBA00022723"/>
    </source>
</evidence>
<evidence type="ECO:0000256" key="5">
    <source>
        <dbReference type="PIRSR" id="PIRSR601019-1"/>
    </source>
</evidence>
<dbReference type="InterPro" id="IPR011025">
    <property type="entry name" value="GproteinA_insert"/>
</dbReference>
<dbReference type="SUPFAM" id="SSF52540">
    <property type="entry name" value="P-loop containing nucleoside triphosphate hydrolases"/>
    <property type="match status" value="1"/>
</dbReference>
<gene>
    <name evidence="8" type="ORF">BDN71DRAFT_1591892</name>
</gene>
<feature type="compositionally biased region" description="Basic and acidic residues" evidence="7">
    <location>
        <begin position="1"/>
        <end position="11"/>
    </location>
</feature>
<dbReference type="InterPro" id="IPR027417">
    <property type="entry name" value="P-loop_NTPase"/>
</dbReference>
<keyword evidence="3 5" id="KW-0342">GTP-binding</keyword>
<dbReference type="Gene3D" id="3.40.50.300">
    <property type="entry name" value="P-loop containing nucleotide triphosphate hydrolases"/>
    <property type="match status" value="2"/>
</dbReference>
<sequence length="544" mass="61127">MEKPRYQETFRARASSDPLSAALAPPPGETLEQKELRLKAEAEAKRISDGIDDMIRQERHDRKRGRAEVKVLLLGQSESGKSTTLKQFQLLHSPAAFHAERLAWRAVIYLNLVKSIRRIIEALSPEPNDVDDHDDIDSTETASIIISSNGRPPSAISGTKVSNYERYRERLEPLVELEDRLIRLLSSAEEDEATHLPPSLSVHNGHTNGWSNGRNLPAIVIPQGKPPYSLPVSPSSTTPSTNRSTQSTSNLSTKGKEVVIQASTNWKKAFALGGKSKSPKTAHSGEIEGWWEDPDDPVHALHASAPAMLELWRDPQVTARLREKRLRLEESSGFYLDEIARITAKMYIPTDEDILKARLKTMGVVEHTFSIPSGTNRGVRWKIYDVGGARNQRQAWAPYFEDVNAIIFLAPISVFDQVLAEDPRVNRLEDSLLLWRSVVSNKLLAGVSIVLFLNKCDLLQAKLDAGVRLNHHMISYGDRPNDYSSVSKYFRNKFGVLHHSYSPNKDRELYIHFTAVTDTRRTSTIISSVRDIIVKGNLRDLRLT</sequence>
<evidence type="ECO:0000256" key="4">
    <source>
        <dbReference type="ARBA" id="ARBA00023224"/>
    </source>
</evidence>
<dbReference type="SMART" id="SM00275">
    <property type="entry name" value="G_alpha"/>
    <property type="match status" value="1"/>
</dbReference>
<keyword evidence="6" id="KW-0460">Magnesium</keyword>
<dbReference type="EMBL" id="MU154607">
    <property type="protein sequence ID" value="KAF9492102.1"/>
    <property type="molecule type" value="Genomic_DNA"/>
</dbReference>
<feature type="region of interest" description="Disordered" evidence="7">
    <location>
        <begin position="1"/>
        <end position="28"/>
    </location>
</feature>
<keyword evidence="1 6" id="KW-0479">Metal-binding</keyword>
<keyword evidence="4" id="KW-0807">Transducer</keyword>
<dbReference type="Pfam" id="PF00503">
    <property type="entry name" value="G-alpha"/>
    <property type="match status" value="1"/>
</dbReference>
<dbReference type="PANTHER" id="PTHR10218">
    <property type="entry name" value="GTP-BINDING PROTEIN ALPHA SUBUNIT"/>
    <property type="match status" value="1"/>
</dbReference>
<dbReference type="FunFam" id="3.40.50.300:FF:000692">
    <property type="entry name" value="Guanine nucleotide-binding protein subunit alpha"/>
    <property type="match status" value="1"/>
</dbReference>
<dbReference type="PRINTS" id="PR00318">
    <property type="entry name" value="GPROTEINA"/>
</dbReference>
<feature type="binding site" evidence="6">
    <location>
        <position position="361"/>
    </location>
    <ligand>
        <name>Mg(2+)</name>
        <dbReference type="ChEBI" id="CHEBI:18420"/>
    </ligand>
</feature>
<feature type="binding site" evidence="5">
    <location>
        <begin position="454"/>
        <end position="457"/>
    </location>
    <ligand>
        <name>GTP</name>
        <dbReference type="ChEBI" id="CHEBI:37565"/>
    </ligand>
</feature>
<feature type="region of interest" description="Disordered" evidence="7">
    <location>
        <begin position="194"/>
        <end position="256"/>
    </location>
</feature>
<evidence type="ECO:0000256" key="6">
    <source>
        <dbReference type="PIRSR" id="PIRSR601019-2"/>
    </source>
</evidence>
<evidence type="ECO:0000313" key="9">
    <source>
        <dbReference type="Proteomes" id="UP000807025"/>
    </source>
</evidence>
<feature type="compositionally biased region" description="Polar residues" evidence="7">
    <location>
        <begin position="201"/>
        <end position="214"/>
    </location>
</feature>
<feature type="compositionally biased region" description="Low complexity" evidence="7">
    <location>
        <begin position="230"/>
        <end position="253"/>
    </location>
</feature>
<dbReference type="SUPFAM" id="SSF47895">
    <property type="entry name" value="Transducin (alpha subunit), insertion domain"/>
    <property type="match status" value="1"/>
</dbReference>
<name>A0A9P5ZPK2_PLEER</name>
<feature type="compositionally biased region" description="Low complexity" evidence="7">
    <location>
        <begin position="12"/>
        <end position="23"/>
    </location>
</feature>
<dbReference type="GO" id="GO:0007188">
    <property type="term" value="P:adenylate cyclase-modulating G protein-coupled receptor signaling pathway"/>
    <property type="evidence" value="ECO:0007669"/>
    <property type="project" value="TreeGrafter"/>
</dbReference>
<organism evidence="8 9">
    <name type="scientific">Pleurotus eryngii</name>
    <name type="common">Boletus of the steppes</name>
    <dbReference type="NCBI Taxonomy" id="5323"/>
    <lineage>
        <taxon>Eukaryota</taxon>
        <taxon>Fungi</taxon>
        <taxon>Dikarya</taxon>
        <taxon>Basidiomycota</taxon>
        <taxon>Agaricomycotina</taxon>
        <taxon>Agaricomycetes</taxon>
        <taxon>Agaricomycetidae</taxon>
        <taxon>Agaricales</taxon>
        <taxon>Pleurotineae</taxon>
        <taxon>Pleurotaceae</taxon>
        <taxon>Pleurotus</taxon>
    </lineage>
</organism>
<dbReference type="PROSITE" id="PS51882">
    <property type="entry name" value="G_ALPHA"/>
    <property type="match status" value="1"/>
</dbReference>
<keyword evidence="2 5" id="KW-0547">Nucleotide-binding</keyword>
<keyword evidence="9" id="KW-1185">Reference proteome</keyword>
<dbReference type="GO" id="GO:0005834">
    <property type="term" value="C:heterotrimeric G-protein complex"/>
    <property type="evidence" value="ECO:0007669"/>
    <property type="project" value="TreeGrafter"/>
</dbReference>
<dbReference type="PANTHER" id="PTHR10218:SF360">
    <property type="entry name" value="GUANINE NUCLEOTIDE-BINDING PROTEIN SUBUNIT ALPHA HOMOLOG"/>
    <property type="match status" value="1"/>
</dbReference>
<dbReference type="GO" id="GO:0001664">
    <property type="term" value="F:G protein-coupled receptor binding"/>
    <property type="evidence" value="ECO:0007669"/>
    <property type="project" value="TreeGrafter"/>
</dbReference>
<dbReference type="Proteomes" id="UP000807025">
    <property type="component" value="Unassembled WGS sequence"/>
</dbReference>
<proteinExistence type="predicted"/>
<dbReference type="GO" id="GO:0046872">
    <property type="term" value="F:metal ion binding"/>
    <property type="evidence" value="ECO:0007669"/>
    <property type="project" value="UniProtKB-KW"/>
</dbReference>
<dbReference type="GO" id="GO:0005525">
    <property type="term" value="F:GTP binding"/>
    <property type="evidence" value="ECO:0007669"/>
    <property type="project" value="UniProtKB-KW"/>
</dbReference>
<protein>
    <submittedName>
        <fullName evidence="8">G-alpha-domain-containing protein</fullName>
    </submittedName>
</protein>
<dbReference type="OrthoDB" id="5817230at2759"/>
<accession>A0A9P5ZPK2</accession>
<reference evidence="8" key="1">
    <citation type="submission" date="2020-11" db="EMBL/GenBank/DDBJ databases">
        <authorList>
            <consortium name="DOE Joint Genome Institute"/>
            <person name="Ahrendt S."/>
            <person name="Riley R."/>
            <person name="Andreopoulos W."/>
            <person name="Labutti K."/>
            <person name="Pangilinan J."/>
            <person name="Ruiz-Duenas F.J."/>
            <person name="Barrasa J.M."/>
            <person name="Sanchez-Garcia M."/>
            <person name="Camarero S."/>
            <person name="Miyauchi S."/>
            <person name="Serrano A."/>
            <person name="Linde D."/>
            <person name="Babiker R."/>
            <person name="Drula E."/>
            <person name="Ayuso-Fernandez I."/>
            <person name="Pacheco R."/>
            <person name="Padilla G."/>
            <person name="Ferreira P."/>
            <person name="Barriuso J."/>
            <person name="Kellner H."/>
            <person name="Castanera R."/>
            <person name="Alfaro M."/>
            <person name="Ramirez L."/>
            <person name="Pisabarro A.G."/>
            <person name="Kuo A."/>
            <person name="Tritt A."/>
            <person name="Lipzen A."/>
            <person name="He G."/>
            <person name="Yan M."/>
            <person name="Ng V."/>
            <person name="Cullen D."/>
            <person name="Martin F."/>
            <person name="Rosso M.-N."/>
            <person name="Henrissat B."/>
            <person name="Hibbett D."/>
            <person name="Martinez A.T."/>
            <person name="Grigoriev I.V."/>
        </authorList>
    </citation>
    <scope>NUCLEOTIDE SEQUENCE</scope>
    <source>
        <strain evidence="8">ATCC 90797</strain>
    </source>
</reference>
<dbReference type="GO" id="GO:0005737">
    <property type="term" value="C:cytoplasm"/>
    <property type="evidence" value="ECO:0007669"/>
    <property type="project" value="TreeGrafter"/>
</dbReference>
<evidence type="ECO:0000256" key="3">
    <source>
        <dbReference type="ARBA" id="ARBA00023134"/>
    </source>
</evidence>
<evidence type="ECO:0000313" key="8">
    <source>
        <dbReference type="EMBL" id="KAF9492102.1"/>
    </source>
</evidence>
<feature type="binding site" evidence="5">
    <location>
        <begin position="355"/>
        <end position="361"/>
    </location>
    <ligand>
        <name>GTP</name>
        <dbReference type="ChEBI" id="CHEBI:37565"/>
    </ligand>
</feature>
<evidence type="ECO:0000256" key="7">
    <source>
        <dbReference type="SAM" id="MobiDB-lite"/>
    </source>
</evidence>
<dbReference type="GO" id="GO:0031683">
    <property type="term" value="F:G-protein beta/gamma-subunit complex binding"/>
    <property type="evidence" value="ECO:0007669"/>
    <property type="project" value="InterPro"/>
</dbReference>
<dbReference type="CDD" id="cd00066">
    <property type="entry name" value="G-alpha"/>
    <property type="match status" value="1"/>
</dbReference>
<comment type="caution">
    <text evidence="8">The sequence shown here is derived from an EMBL/GenBank/DDBJ whole genome shotgun (WGS) entry which is preliminary data.</text>
</comment>